<dbReference type="EMBL" id="JANHAX010000001">
    <property type="protein sequence ID" value="MDQ2088969.1"/>
    <property type="molecule type" value="Genomic_DNA"/>
</dbReference>
<evidence type="ECO:0000313" key="1">
    <source>
        <dbReference type="EMBL" id="MDQ2088969.1"/>
    </source>
</evidence>
<dbReference type="RefSeq" id="WP_306734224.1">
    <property type="nucleotide sequence ID" value="NZ_JANHAX010000001.1"/>
</dbReference>
<keyword evidence="2" id="KW-1185">Reference proteome</keyword>
<accession>A0AAE4B422</accession>
<comment type="caution">
    <text evidence="1">The sequence shown here is derived from an EMBL/GenBank/DDBJ whole genome shotgun (WGS) entry which is preliminary data.</text>
</comment>
<proteinExistence type="predicted"/>
<gene>
    <name evidence="1" type="ORF">NO357_03515</name>
</gene>
<organism evidence="1 2">
    <name type="scientific">Marimonas arenosa</name>
    <dbReference type="NCBI Taxonomy" id="1795305"/>
    <lineage>
        <taxon>Bacteria</taxon>
        <taxon>Pseudomonadati</taxon>
        <taxon>Pseudomonadota</taxon>
        <taxon>Alphaproteobacteria</taxon>
        <taxon>Rhodobacterales</taxon>
        <taxon>Paracoccaceae</taxon>
        <taxon>Marimonas</taxon>
    </lineage>
</organism>
<sequence>MPKAKRSAEKPAETHAIHLSEHSRYQIKSGRLSGEYVARAFPKPPTNARGMIAEARGATEEAAIAALHDLIDAREVRRADDRRADPTTGVAVPSTDEFVEAVAQVALSRPQRAMLTALALADDEGLSAVRVASAAGYKSNASANRALASAGLLIASYLSLEVTPDAAASAHDGILFLGYRGRQRNDEDPGNWILHAELREAVRSAG</sequence>
<evidence type="ECO:0000313" key="2">
    <source>
        <dbReference type="Proteomes" id="UP001226762"/>
    </source>
</evidence>
<protein>
    <submittedName>
        <fullName evidence="1">Uncharacterized protein</fullName>
    </submittedName>
</protein>
<reference evidence="1" key="2">
    <citation type="submission" date="2023-02" db="EMBL/GenBank/DDBJ databases">
        <title>'Rhodoalgimonas zhirmunskyi' gen. nov., isolated from a red alga.</title>
        <authorList>
            <person name="Nedashkovskaya O.I."/>
            <person name="Otstavnykh N.Y."/>
            <person name="Bystritskaya E.P."/>
            <person name="Balabanova L.A."/>
            <person name="Isaeva M.P."/>
        </authorList>
    </citation>
    <scope>NUCLEOTIDE SEQUENCE</scope>
    <source>
        <strain evidence="1">KCTC 52189</strain>
    </source>
</reference>
<name>A0AAE4B422_9RHOB</name>
<dbReference type="AlphaFoldDB" id="A0AAE4B422"/>
<reference evidence="1" key="1">
    <citation type="submission" date="2022-07" db="EMBL/GenBank/DDBJ databases">
        <authorList>
            <person name="Otstavnykh N."/>
            <person name="Isaeva M."/>
            <person name="Bystritskaya E."/>
        </authorList>
    </citation>
    <scope>NUCLEOTIDE SEQUENCE</scope>
    <source>
        <strain evidence="1">KCTC 52189</strain>
    </source>
</reference>
<dbReference type="Proteomes" id="UP001226762">
    <property type="component" value="Unassembled WGS sequence"/>
</dbReference>